<dbReference type="Pfam" id="PF12708">
    <property type="entry name" value="Pect-lyase_RHGA_epim"/>
    <property type="match status" value="1"/>
</dbReference>
<dbReference type="Proteomes" id="UP001139411">
    <property type="component" value="Unassembled WGS sequence"/>
</dbReference>
<dbReference type="InterPro" id="IPR024535">
    <property type="entry name" value="RHGA/B-epi-like_pectate_lyase"/>
</dbReference>
<protein>
    <submittedName>
        <fullName evidence="3">Glycoside hydrolase family 55 protein</fullName>
    </submittedName>
</protein>
<gene>
    <name evidence="3" type="ORF">L0661_24605</name>
</gene>
<evidence type="ECO:0000313" key="4">
    <source>
        <dbReference type="Proteomes" id="UP001139411"/>
    </source>
</evidence>
<dbReference type="RefSeq" id="WP_235179667.1">
    <property type="nucleotide sequence ID" value="NZ_JAKFFV010000021.1"/>
</dbReference>
<feature type="domain" description="Rhamnogalacturonase A/B/Epimerase-like pectate lyase" evidence="2">
    <location>
        <begin position="125"/>
        <end position="246"/>
    </location>
</feature>
<feature type="signal peptide" evidence="1">
    <location>
        <begin position="1"/>
        <end position="18"/>
    </location>
</feature>
<reference evidence="3" key="1">
    <citation type="submission" date="2022-01" db="EMBL/GenBank/DDBJ databases">
        <title>Novel species in genus Dyadobacter.</title>
        <authorList>
            <person name="Ma C."/>
        </authorList>
    </citation>
    <scope>NUCLEOTIDE SEQUENCE</scope>
    <source>
        <strain evidence="3">CY357</strain>
    </source>
</reference>
<name>A0A9X1U3I2_9BACT</name>
<comment type="caution">
    <text evidence="3">The sequence shown here is derived from an EMBL/GenBank/DDBJ whole genome shotgun (WGS) entry which is preliminary data.</text>
</comment>
<dbReference type="Gene3D" id="2.160.20.10">
    <property type="entry name" value="Single-stranded right-handed beta-helix, Pectin lyase-like"/>
    <property type="match status" value="1"/>
</dbReference>
<evidence type="ECO:0000259" key="2">
    <source>
        <dbReference type="Pfam" id="PF12708"/>
    </source>
</evidence>
<keyword evidence="3" id="KW-0378">Hydrolase</keyword>
<dbReference type="InterPro" id="IPR012334">
    <property type="entry name" value="Pectin_lyas_fold"/>
</dbReference>
<organism evidence="3 4">
    <name type="scientific">Dyadobacter chenhuakuii</name>
    <dbReference type="NCBI Taxonomy" id="2909339"/>
    <lineage>
        <taxon>Bacteria</taxon>
        <taxon>Pseudomonadati</taxon>
        <taxon>Bacteroidota</taxon>
        <taxon>Cytophagia</taxon>
        <taxon>Cytophagales</taxon>
        <taxon>Spirosomataceae</taxon>
        <taxon>Dyadobacter</taxon>
    </lineage>
</organism>
<proteinExistence type="predicted"/>
<dbReference type="InterPro" id="IPR011050">
    <property type="entry name" value="Pectin_lyase_fold/virulence"/>
</dbReference>
<evidence type="ECO:0000256" key="1">
    <source>
        <dbReference type="SAM" id="SignalP"/>
    </source>
</evidence>
<dbReference type="GO" id="GO:0016787">
    <property type="term" value="F:hydrolase activity"/>
    <property type="evidence" value="ECO:0007669"/>
    <property type="project" value="UniProtKB-KW"/>
</dbReference>
<accession>A0A9X1U3I2</accession>
<feature type="chain" id="PRO_5040898168" evidence="1">
    <location>
        <begin position="19"/>
        <end position="616"/>
    </location>
</feature>
<keyword evidence="1" id="KW-0732">Signal</keyword>
<dbReference type="SUPFAM" id="SSF51126">
    <property type="entry name" value="Pectin lyase-like"/>
    <property type="match status" value="1"/>
</dbReference>
<sequence>MKLSLSLLLISISFLAAAQKKDSISRESRSNKFTEKIRNEADGKVRTNHVADALDNMEENMGHRIPFMTMNELRSSSPKIASVVYIDEGLRSGNFRYDPASTASDDSSMVIVSGNKRFVRQYDGFVNIRWYGAVGDGKTDDTEPIIKAAKANKEGILIPNGTFLINSPIPFSCPINGNSNQGAIIKASKEFKGQFMIDNYAGGERKFLKNVKLDANDVAGLQIIGSSGDAQGSSITVYENVYFYNTHKDSFTVGGASKKAVPGMLTGATFINCVWRATGKMLNLGQNQDDIQFIGCRFHMDKSPVDVAFIVGNGSNHRFQGCYFYITKVVKRNDVGRIFQVGNNITNFENCFIEGTSNLTHLWHCASPGATLSLRDIHINLTAPDFVALIRTELQQTSRDFRQITVQNIGKSTHFPDNAKILDLYVAYAESGKQVSLNFSGVDIFKDVYQITPGSVKNNNKILRLDGSLRTESYDNYAGFLTESASKKSDTPQIDDISNQVASIASTNNSIPNGIKYKLKGPGVWLVTVTSKSGGKGDALMAANYIVYYYKSSNGIFSTERLGSIKKSASLEDKTYDLSVSDPNAEGLITISSSLGGNSATKPTFIVNAKQLSSLL</sequence>
<dbReference type="EMBL" id="JAKFFV010000021">
    <property type="protein sequence ID" value="MCF2501521.1"/>
    <property type="molecule type" value="Genomic_DNA"/>
</dbReference>
<dbReference type="AlphaFoldDB" id="A0A9X1U3I2"/>
<evidence type="ECO:0000313" key="3">
    <source>
        <dbReference type="EMBL" id="MCF2501521.1"/>
    </source>
</evidence>